<dbReference type="GO" id="GO:0022857">
    <property type="term" value="F:transmembrane transporter activity"/>
    <property type="evidence" value="ECO:0007669"/>
    <property type="project" value="InterPro"/>
</dbReference>
<feature type="transmembrane region" description="Helical" evidence="5">
    <location>
        <begin position="92"/>
        <end position="119"/>
    </location>
</feature>
<feature type="transmembrane region" description="Helical" evidence="5">
    <location>
        <begin position="62"/>
        <end position="86"/>
    </location>
</feature>
<feature type="transmembrane region" description="Helical" evidence="5">
    <location>
        <begin position="279"/>
        <end position="300"/>
    </location>
</feature>
<feature type="transmembrane region" description="Helical" evidence="5">
    <location>
        <begin position="312"/>
        <end position="332"/>
    </location>
</feature>
<accession>A0A1H7ZYG7</accession>
<evidence type="ECO:0000256" key="4">
    <source>
        <dbReference type="ARBA" id="ARBA00023136"/>
    </source>
</evidence>
<dbReference type="PANTHER" id="PTHR11662:SF450">
    <property type="entry name" value="BLR1003 PROTEIN"/>
    <property type="match status" value="1"/>
</dbReference>
<evidence type="ECO:0000256" key="2">
    <source>
        <dbReference type="ARBA" id="ARBA00022692"/>
    </source>
</evidence>
<dbReference type="InterPro" id="IPR036259">
    <property type="entry name" value="MFS_trans_sf"/>
</dbReference>
<dbReference type="PROSITE" id="PS50850">
    <property type="entry name" value="MFS"/>
    <property type="match status" value="1"/>
</dbReference>
<dbReference type="Proteomes" id="UP000183015">
    <property type="component" value="Unassembled WGS sequence"/>
</dbReference>
<feature type="transmembrane region" description="Helical" evidence="5">
    <location>
        <begin position="338"/>
        <end position="359"/>
    </location>
</feature>
<feature type="transmembrane region" description="Helical" evidence="5">
    <location>
        <begin position="181"/>
        <end position="201"/>
    </location>
</feature>
<feature type="transmembrane region" description="Helical" evidence="5">
    <location>
        <begin position="402"/>
        <end position="424"/>
    </location>
</feature>
<comment type="subcellular location">
    <subcellularLocation>
        <location evidence="1">Cell membrane</location>
        <topology evidence="1">Multi-pass membrane protein</topology>
    </subcellularLocation>
</comment>
<feature type="transmembrane region" description="Helical" evidence="5">
    <location>
        <begin position="238"/>
        <end position="259"/>
    </location>
</feature>
<dbReference type="STRING" id="235985.SAMN05414137_1397"/>
<dbReference type="Pfam" id="PF07690">
    <property type="entry name" value="MFS_1"/>
    <property type="match status" value="1"/>
</dbReference>
<evidence type="ECO:0000256" key="3">
    <source>
        <dbReference type="ARBA" id="ARBA00022989"/>
    </source>
</evidence>
<dbReference type="InterPro" id="IPR050382">
    <property type="entry name" value="MFS_Na/Anion_cotransporter"/>
</dbReference>
<dbReference type="SUPFAM" id="SSF103473">
    <property type="entry name" value="MFS general substrate transporter"/>
    <property type="match status" value="1"/>
</dbReference>
<evidence type="ECO:0000259" key="6">
    <source>
        <dbReference type="PROSITE" id="PS50850"/>
    </source>
</evidence>
<protein>
    <submittedName>
        <fullName evidence="7">Sugar phosphate permease</fullName>
    </submittedName>
</protein>
<dbReference type="eggNOG" id="COG2271">
    <property type="taxonomic scope" value="Bacteria"/>
</dbReference>
<dbReference type="InterPro" id="IPR011701">
    <property type="entry name" value="MFS"/>
</dbReference>
<feature type="transmembrane region" description="Helical" evidence="5">
    <location>
        <begin position="154"/>
        <end position="175"/>
    </location>
</feature>
<dbReference type="RefSeq" id="WP_052438530.1">
    <property type="nucleotide sequence ID" value="NZ_BBPN01000008.1"/>
</dbReference>
<organism evidence="7 8">
    <name type="scientific">Streptacidiphilus jiangxiensis</name>
    <dbReference type="NCBI Taxonomy" id="235985"/>
    <lineage>
        <taxon>Bacteria</taxon>
        <taxon>Bacillati</taxon>
        <taxon>Actinomycetota</taxon>
        <taxon>Actinomycetes</taxon>
        <taxon>Kitasatosporales</taxon>
        <taxon>Streptomycetaceae</taxon>
        <taxon>Streptacidiphilus</taxon>
    </lineage>
</organism>
<evidence type="ECO:0000313" key="8">
    <source>
        <dbReference type="Proteomes" id="UP000183015"/>
    </source>
</evidence>
<evidence type="ECO:0000256" key="1">
    <source>
        <dbReference type="ARBA" id="ARBA00004651"/>
    </source>
</evidence>
<dbReference type="AlphaFoldDB" id="A0A1H7ZYG7"/>
<reference evidence="8" key="1">
    <citation type="submission" date="2016-10" db="EMBL/GenBank/DDBJ databases">
        <authorList>
            <person name="Varghese N."/>
        </authorList>
    </citation>
    <scope>NUCLEOTIDE SEQUENCE [LARGE SCALE GENOMIC DNA]</scope>
    <source>
        <strain evidence="8">DSM 45096 / BCRC 16803 / CGMCC 4.1857 / CIP 109030 / JCM 12277 / KCTC 19219 / NBRC 100920 / 33214</strain>
    </source>
</reference>
<feature type="domain" description="Major facilitator superfamily (MFS) profile" evidence="6">
    <location>
        <begin position="28"/>
        <end position="428"/>
    </location>
</feature>
<keyword evidence="8" id="KW-1185">Reference proteome</keyword>
<dbReference type="PANTHER" id="PTHR11662">
    <property type="entry name" value="SOLUTE CARRIER FAMILY 17"/>
    <property type="match status" value="1"/>
</dbReference>
<feature type="transmembrane region" description="Helical" evidence="5">
    <location>
        <begin position="371"/>
        <end position="390"/>
    </location>
</feature>
<sequence>MTETDASARPVYDPARPTGLSTRSAWLTTGLLVVFMMVNFADKSVLGLAADPIRKDLRLTATQFGLANSAFFLLFSVAAAAVGLLADRLRARWLLLGMALLWSAAQLPVALGGGLAVLVGSRIVLGGAEGPAFPLAQRTSLGWFPDERRNLPGALVTLGVTFGVMVSAPGLTWVIDRHGWRSAFAVVALAGLLWAAAWWLFGREAPQPGPLPAPRTVPGGVTTTPAPSYRSIFATRTWIGCTIAYFTSYWVVALMLVWLPSYLHTALGYTTDHAATLVALPWALGAVVVLAQAALTSRLMRRGVSSRRARGAVGAGLLLVGAAGCLAVPLVGGNGPRTALLFLGFGFGGSLAGLASTCVAQITPASRRGGALGTMNAVVTTAGLLAPVLVGRLVDSDGAAGYQHAVVVSGALLLLGSLAAFALIDPDRDARALTG</sequence>
<name>A0A1H7ZYG7_STRJI</name>
<dbReference type="Gene3D" id="1.20.1250.20">
    <property type="entry name" value="MFS general substrate transporter like domains"/>
    <property type="match status" value="2"/>
</dbReference>
<dbReference type="EMBL" id="FOAZ01000039">
    <property type="protein sequence ID" value="SEM63361.1"/>
    <property type="molecule type" value="Genomic_DNA"/>
</dbReference>
<dbReference type="GO" id="GO:0005886">
    <property type="term" value="C:plasma membrane"/>
    <property type="evidence" value="ECO:0007669"/>
    <property type="project" value="UniProtKB-SubCell"/>
</dbReference>
<proteinExistence type="predicted"/>
<evidence type="ECO:0000256" key="5">
    <source>
        <dbReference type="SAM" id="Phobius"/>
    </source>
</evidence>
<keyword evidence="3 5" id="KW-1133">Transmembrane helix</keyword>
<dbReference type="OrthoDB" id="4474610at2"/>
<keyword evidence="4 5" id="KW-0472">Membrane</keyword>
<keyword evidence="2 5" id="KW-0812">Transmembrane</keyword>
<dbReference type="InterPro" id="IPR020846">
    <property type="entry name" value="MFS_dom"/>
</dbReference>
<evidence type="ECO:0000313" key="7">
    <source>
        <dbReference type="EMBL" id="SEM63361.1"/>
    </source>
</evidence>
<gene>
    <name evidence="7" type="ORF">SAMN05414137_1397</name>
</gene>